<dbReference type="AlphaFoldDB" id="A0A9D4U7B4"/>
<proteinExistence type="predicted"/>
<dbReference type="InterPro" id="IPR008971">
    <property type="entry name" value="HSP40/DnaJ_pept-bd"/>
</dbReference>
<dbReference type="GO" id="GO:0051082">
    <property type="term" value="F:unfolded protein binding"/>
    <property type="evidence" value="ECO:0007669"/>
    <property type="project" value="InterPro"/>
</dbReference>
<keyword evidence="4" id="KW-1185">Reference proteome</keyword>
<dbReference type="Gene3D" id="2.60.260.20">
    <property type="entry name" value="Urease metallochaperone UreE, N-terminal domain"/>
    <property type="match status" value="2"/>
</dbReference>
<dbReference type="Gene3D" id="1.10.287.110">
    <property type="entry name" value="DnaJ domain"/>
    <property type="match status" value="1"/>
</dbReference>
<gene>
    <name evidence="3" type="ORF">GOP47_0024141</name>
</gene>
<dbReference type="Pfam" id="PF00226">
    <property type="entry name" value="DnaJ"/>
    <property type="match status" value="1"/>
</dbReference>
<dbReference type="SMART" id="SM00271">
    <property type="entry name" value="DnaJ"/>
    <property type="match status" value="1"/>
</dbReference>
<accession>A0A9D4U7B4</accession>
<feature type="domain" description="J" evidence="2">
    <location>
        <begin position="7"/>
        <end position="74"/>
    </location>
</feature>
<dbReference type="InterPro" id="IPR018253">
    <property type="entry name" value="DnaJ_domain_CS"/>
</dbReference>
<dbReference type="Pfam" id="PF01556">
    <property type="entry name" value="DnaJ_C"/>
    <property type="match status" value="1"/>
</dbReference>
<name>A0A9D4U7B4_ADICA</name>
<evidence type="ECO:0000256" key="1">
    <source>
        <dbReference type="ARBA" id="ARBA00023186"/>
    </source>
</evidence>
<dbReference type="FunFam" id="2.60.260.20:FF:000002">
    <property type="entry name" value="Dnaj homolog subfamily b member"/>
    <property type="match status" value="1"/>
</dbReference>
<dbReference type="InterPro" id="IPR036869">
    <property type="entry name" value="J_dom_sf"/>
</dbReference>
<dbReference type="PANTHER" id="PTHR24078">
    <property type="entry name" value="DNAJ HOMOLOG SUBFAMILY C MEMBER"/>
    <property type="match status" value="1"/>
</dbReference>
<dbReference type="PRINTS" id="PR00625">
    <property type="entry name" value="JDOMAIN"/>
</dbReference>
<dbReference type="EMBL" id="JABFUD020000023">
    <property type="protein sequence ID" value="KAI5061636.1"/>
    <property type="molecule type" value="Genomic_DNA"/>
</dbReference>
<dbReference type="InterPro" id="IPR051339">
    <property type="entry name" value="DnaJ_subfamily_B"/>
</dbReference>
<dbReference type="Proteomes" id="UP000886520">
    <property type="component" value="Chromosome 23"/>
</dbReference>
<dbReference type="SUPFAM" id="SSF49493">
    <property type="entry name" value="HSP40/DnaJ peptide-binding domain"/>
    <property type="match status" value="2"/>
</dbReference>
<dbReference type="CDD" id="cd10747">
    <property type="entry name" value="DnaJ_C"/>
    <property type="match status" value="1"/>
</dbReference>
<dbReference type="InterPro" id="IPR002939">
    <property type="entry name" value="DnaJ_C"/>
</dbReference>
<keyword evidence="1" id="KW-0143">Chaperone</keyword>
<dbReference type="PROSITE" id="PS50076">
    <property type="entry name" value="DNAJ_2"/>
    <property type="match status" value="1"/>
</dbReference>
<evidence type="ECO:0000259" key="2">
    <source>
        <dbReference type="PROSITE" id="PS50076"/>
    </source>
</evidence>
<organism evidence="3 4">
    <name type="scientific">Adiantum capillus-veneris</name>
    <name type="common">Maidenhair fern</name>
    <dbReference type="NCBI Taxonomy" id="13818"/>
    <lineage>
        <taxon>Eukaryota</taxon>
        <taxon>Viridiplantae</taxon>
        <taxon>Streptophyta</taxon>
        <taxon>Embryophyta</taxon>
        <taxon>Tracheophyta</taxon>
        <taxon>Polypodiopsida</taxon>
        <taxon>Polypodiidae</taxon>
        <taxon>Polypodiales</taxon>
        <taxon>Pteridineae</taxon>
        <taxon>Pteridaceae</taxon>
        <taxon>Vittarioideae</taxon>
        <taxon>Adiantum</taxon>
    </lineage>
</organism>
<dbReference type="GO" id="GO:0005829">
    <property type="term" value="C:cytosol"/>
    <property type="evidence" value="ECO:0007669"/>
    <property type="project" value="TreeGrafter"/>
</dbReference>
<dbReference type="GO" id="GO:0051087">
    <property type="term" value="F:protein-folding chaperone binding"/>
    <property type="evidence" value="ECO:0007669"/>
    <property type="project" value="TreeGrafter"/>
</dbReference>
<dbReference type="CDD" id="cd06257">
    <property type="entry name" value="DnaJ"/>
    <property type="match status" value="1"/>
</dbReference>
<sequence>MNVGGVDHYAVLKVRNSASQDELSRAYRKLAMKWHPDNHPQEERLSALSRFKNISHAYQVLSDPERRKVYNELGEGSLNSDFKEPGELFQEVFGFSSPLDVNAKQPGGLQGALEKVFESALEVTSKPEITRKAPPTERTLSCSLEELYNGCTKKVKISTNQMDSSGRMIPNERILAIEVKPGWRTGMRITFPGIGNSKPDMLPSDVVFLIEEKPHKTYKRHGNDLMMVARVALVDALTGYTAHVDTLDGRVLMVPCVDVLHPGSEVIVQNEGMPMCPFEEKTTHHLSEEESVYLRDACAAEDRKRSKGNLLLHFDIVFPAHLSALQKAAIRHALVELK</sequence>
<dbReference type="OrthoDB" id="550424at2759"/>
<dbReference type="SUPFAM" id="SSF46565">
    <property type="entry name" value="Chaperone J-domain"/>
    <property type="match status" value="1"/>
</dbReference>
<dbReference type="PANTHER" id="PTHR24078:SF553">
    <property type="entry name" value="DNAJ HOMOLOG SUBFAMILY B MEMBER 5"/>
    <property type="match status" value="1"/>
</dbReference>
<comment type="caution">
    <text evidence="3">The sequence shown here is derived from an EMBL/GenBank/DDBJ whole genome shotgun (WGS) entry which is preliminary data.</text>
</comment>
<dbReference type="PROSITE" id="PS00636">
    <property type="entry name" value="DNAJ_1"/>
    <property type="match status" value="1"/>
</dbReference>
<dbReference type="InterPro" id="IPR001623">
    <property type="entry name" value="DnaJ_domain"/>
</dbReference>
<evidence type="ECO:0000313" key="3">
    <source>
        <dbReference type="EMBL" id="KAI5061636.1"/>
    </source>
</evidence>
<reference evidence="3" key="1">
    <citation type="submission" date="2021-01" db="EMBL/GenBank/DDBJ databases">
        <title>Adiantum capillus-veneris genome.</title>
        <authorList>
            <person name="Fang Y."/>
            <person name="Liao Q."/>
        </authorList>
    </citation>
    <scope>NUCLEOTIDE SEQUENCE</scope>
    <source>
        <strain evidence="3">H3</strain>
        <tissue evidence="3">Leaf</tissue>
    </source>
</reference>
<evidence type="ECO:0000313" key="4">
    <source>
        <dbReference type="Proteomes" id="UP000886520"/>
    </source>
</evidence>
<dbReference type="GO" id="GO:0006457">
    <property type="term" value="P:protein folding"/>
    <property type="evidence" value="ECO:0007669"/>
    <property type="project" value="InterPro"/>
</dbReference>
<protein>
    <recommendedName>
        <fullName evidence="2">J domain-containing protein</fullName>
    </recommendedName>
</protein>